<dbReference type="OrthoDB" id="49511at2759"/>
<dbReference type="SUPFAM" id="SSF48371">
    <property type="entry name" value="ARM repeat"/>
    <property type="match status" value="1"/>
</dbReference>
<accession>A0A423U9Z5</accession>
<evidence type="ECO:0000313" key="5">
    <source>
        <dbReference type="Proteomes" id="UP000283509"/>
    </source>
</evidence>
<dbReference type="InterPro" id="IPR052587">
    <property type="entry name" value="TELO2-interacting_protein_1"/>
</dbReference>
<dbReference type="GO" id="GO:0005737">
    <property type="term" value="C:cytoplasm"/>
    <property type="evidence" value="ECO:0007669"/>
    <property type="project" value="TreeGrafter"/>
</dbReference>
<gene>
    <name evidence="4" type="ORF">C7M84_012487</name>
</gene>
<dbReference type="Pfam" id="PF21547">
    <property type="entry name" value="TTI1"/>
    <property type="match status" value="1"/>
</dbReference>
<evidence type="ECO:0000259" key="3">
    <source>
        <dbReference type="Pfam" id="PF24181"/>
    </source>
</evidence>
<evidence type="ECO:0000259" key="2">
    <source>
        <dbReference type="Pfam" id="PF24173"/>
    </source>
</evidence>
<dbReference type="InterPro" id="IPR016024">
    <property type="entry name" value="ARM-type_fold"/>
</dbReference>
<dbReference type="InterPro" id="IPR049362">
    <property type="entry name" value="TTI1_rpt"/>
</dbReference>
<dbReference type="InterPro" id="IPR057567">
    <property type="entry name" value="TPR_TTI1_C"/>
</dbReference>
<feature type="domain" description="TTI1 C-terminal TPR" evidence="3">
    <location>
        <begin position="784"/>
        <end position="1077"/>
    </location>
</feature>
<reference evidence="4 5" key="2">
    <citation type="submission" date="2019-01" db="EMBL/GenBank/DDBJ databases">
        <title>The decoding of complex shrimp genome reveals the adaptation for benthos swimmer, frequently molting mechanism and breeding impact on genome.</title>
        <authorList>
            <person name="Sun Y."/>
            <person name="Gao Y."/>
            <person name="Yu Y."/>
        </authorList>
    </citation>
    <scope>NUCLEOTIDE SEQUENCE [LARGE SCALE GENOMIC DNA]</scope>
    <source>
        <tissue evidence="4">Muscle</tissue>
    </source>
</reference>
<feature type="region of interest" description="Disordered" evidence="1">
    <location>
        <begin position="282"/>
        <end position="313"/>
    </location>
</feature>
<protein>
    <recommendedName>
        <fullName evidence="6">TELO2-interacting protein 1-like</fullName>
    </recommendedName>
</protein>
<evidence type="ECO:0000256" key="1">
    <source>
        <dbReference type="SAM" id="MobiDB-lite"/>
    </source>
</evidence>
<dbReference type="EMBL" id="QCYY01000258">
    <property type="protein sequence ID" value="ROT85531.1"/>
    <property type="molecule type" value="Genomic_DNA"/>
</dbReference>
<dbReference type="PANTHER" id="PTHR18460">
    <property type="entry name" value="TEL2 INTERACTING PROTEIN 1 TTI1 FAMILY MEMBER"/>
    <property type="match status" value="1"/>
</dbReference>
<keyword evidence="5" id="KW-1185">Reference proteome</keyword>
<dbReference type="AlphaFoldDB" id="A0A423U9Z5"/>
<reference evidence="4 5" key="1">
    <citation type="submission" date="2018-04" db="EMBL/GenBank/DDBJ databases">
        <authorList>
            <person name="Zhang X."/>
            <person name="Yuan J."/>
            <person name="Li F."/>
            <person name="Xiang J."/>
        </authorList>
    </citation>
    <scope>NUCLEOTIDE SEQUENCE [LARGE SCALE GENOMIC DNA]</scope>
    <source>
        <tissue evidence="4">Muscle</tissue>
    </source>
</reference>
<dbReference type="Pfam" id="PF24176">
    <property type="entry name" value="TPR_TTI1_2nd"/>
    <property type="match status" value="1"/>
</dbReference>
<organism evidence="4 5">
    <name type="scientific">Penaeus vannamei</name>
    <name type="common">Whiteleg shrimp</name>
    <name type="synonym">Litopenaeus vannamei</name>
    <dbReference type="NCBI Taxonomy" id="6689"/>
    <lineage>
        <taxon>Eukaryota</taxon>
        <taxon>Metazoa</taxon>
        <taxon>Ecdysozoa</taxon>
        <taxon>Arthropoda</taxon>
        <taxon>Crustacea</taxon>
        <taxon>Multicrustacea</taxon>
        <taxon>Malacostraca</taxon>
        <taxon>Eumalacostraca</taxon>
        <taxon>Eucarida</taxon>
        <taxon>Decapoda</taxon>
        <taxon>Dendrobranchiata</taxon>
        <taxon>Penaeoidea</taxon>
        <taxon>Penaeidae</taxon>
        <taxon>Penaeus</taxon>
    </lineage>
</organism>
<dbReference type="Gene3D" id="1.25.10.10">
    <property type="entry name" value="Leucine-rich Repeat Variant"/>
    <property type="match status" value="2"/>
</dbReference>
<dbReference type="InterPro" id="IPR011989">
    <property type="entry name" value="ARM-like"/>
</dbReference>
<dbReference type="Proteomes" id="UP000283509">
    <property type="component" value="Unassembled WGS sequence"/>
</dbReference>
<sequence length="1121" mass="127182">MNRYKAFDLLKPASVAVAREGDVKSIKTLRQVVQQVVEGERKEEGADGWTSCINDLKEYLVFPLLLHLKSSKNMTWSLQEEIVECLRDVLRFSIIEEFQFFQEIFTQLFLILTDRGNPEKVGNVSEDCKQAALATVSIIVDNTSNDVKDKIYGDVFRPQLGHAVFICLKLAQEEKNRSLRIEAVETLSALGQKKNFEMFFKDQQMAISQTFSNFLPGIVMALAKIATGDEKQGHKLTVAAITTWIHFVTVVMRDSFLEEQTSSFGDNKTVIELKSRLFGDEENSKKRETGRKKNSKFDLPGPDEETNSPKLPNIKLNNDWIQGTADKLMLLVQSMAKLVTHSHWKVRLSLVDWAQQIICKCSRSLEGSLVMAIEVIVTLRSDDVVEVGSAAQEALVTITQVLHIGKNQLQGKQQGLMELLEEKVYSLSSQLPTIFRQEDDVKSLTSLRQLLGCLEVLGERLSHLVMWPSHSQRLFRALTSMLTLDTRESDLLLEKTNTHDPFEVLSFKPTLGQSFRYFTDRRIFETLTSACRLIGCHSDVKPVTDLCLDLLQETTQYQKEVLLLLTLILQGRDRRKWKEKDKQIVQPEESENIVQSVIELIVCQEIFDAALYVHVQGKTSSDDVDTVRDFLVPVNTHRNISVDMVKNNVVLVANALNLISACAHMVGTDFVMFLNKVLCPVMEKAGESNVLVGHTASNTLKEIAKACEFGSISELIEKCVPHFWYPLSMRLKRLPQYPSAPLVLQVCLEYANVDVMAFTEELVEDVLLSCNMHHSTQALPLLRVLLVYVMAVKKYEAKQHVDEKEKQDDHGGCAEKILSESSDKKGEVANFLLNYHRTKMKVKEGLEADSDEVCEVKEEDVGEAFKKLGHQEEGMEDDHTVTDEKKKSPRHIELVVSIMETCSYMLYTKDRQIKLLILEIARVGSEALSHWEDERLPVLHKLWKPLVLRLKDSDFVVLMRAFAVLSTMMITSGEFLQKRTLKEVFPPLCSFLKNQSYVSLGKSRRSGYYMTMAYKAQCAILDRLRTFVITMNLSVLDISELLNVIVCYLDSKQPPELSRKGFNLVEKIAVKHPNQVWLLLAHQQPPMRITPPVPSLPSVKISGSASRTLITEATNLYKQLS</sequence>
<comment type="caution">
    <text evidence="4">The sequence shown here is derived from an EMBL/GenBank/DDBJ whole genome shotgun (WGS) entry which is preliminary data.</text>
</comment>
<evidence type="ECO:0000313" key="4">
    <source>
        <dbReference type="EMBL" id="ROT85531.1"/>
    </source>
</evidence>
<dbReference type="Pfam" id="PF24181">
    <property type="entry name" value="TPR_TTI1_C"/>
    <property type="match status" value="1"/>
</dbReference>
<dbReference type="PANTHER" id="PTHR18460:SF3">
    <property type="entry name" value="TELO2-INTERACTING PROTEIN 1 HOMOLOG"/>
    <property type="match status" value="1"/>
</dbReference>
<dbReference type="InterPro" id="IPR057566">
    <property type="entry name" value="TPR_TTI1_N"/>
</dbReference>
<proteinExistence type="predicted"/>
<dbReference type="STRING" id="6689.A0A423U9Z5"/>
<dbReference type="Pfam" id="PF24173">
    <property type="entry name" value="TPR_TTI1_N"/>
    <property type="match status" value="1"/>
</dbReference>
<evidence type="ECO:0008006" key="6">
    <source>
        <dbReference type="Google" id="ProtNLM"/>
    </source>
</evidence>
<name>A0A423U9Z5_PENVA</name>
<feature type="domain" description="TTI1 N-terminal TPR" evidence="2">
    <location>
        <begin position="7"/>
        <end position="383"/>
    </location>
</feature>